<feature type="region of interest" description="Disordered" evidence="1">
    <location>
        <begin position="17"/>
        <end position="49"/>
    </location>
</feature>
<organism evidence="2 3">
    <name type="scientific">Teichococcus deserti</name>
    <dbReference type="NCBI Taxonomy" id="1817963"/>
    <lineage>
        <taxon>Bacteria</taxon>
        <taxon>Pseudomonadati</taxon>
        <taxon>Pseudomonadota</taxon>
        <taxon>Alphaproteobacteria</taxon>
        <taxon>Acetobacterales</taxon>
        <taxon>Roseomonadaceae</taxon>
        <taxon>Roseomonas</taxon>
    </lineage>
</organism>
<dbReference type="EMBL" id="MLCO01000009">
    <property type="protein sequence ID" value="ONG58903.1"/>
    <property type="molecule type" value="Genomic_DNA"/>
</dbReference>
<comment type="caution">
    <text evidence="2">The sequence shown here is derived from an EMBL/GenBank/DDBJ whole genome shotgun (WGS) entry which is preliminary data.</text>
</comment>
<evidence type="ECO:0000256" key="1">
    <source>
        <dbReference type="SAM" id="MobiDB-lite"/>
    </source>
</evidence>
<sequence>MLVCTGGHAYILKATAASRPCGGPDGRDRPGCRRRGRRRPPGPGQQVAQIERAQAETRKFAALQNKLAEVATHFAAEQSELTEKARKLGQEASKTGAEALKLAAEQLKLSAEQI</sequence>
<keyword evidence="3" id="KW-1185">Reference proteome</keyword>
<reference evidence="2 3" key="1">
    <citation type="submission" date="2016-10" db="EMBL/GenBank/DDBJ databases">
        <title>Draft Genome sequence of Roseomonas sp. strain M3.</title>
        <authorList>
            <person name="Subhash Y."/>
            <person name="Lee S."/>
        </authorList>
    </citation>
    <scope>NUCLEOTIDE SEQUENCE [LARGE SCALE GENOMIC DNA]</scope>
    <source>
        <strain evidence="2 3">M3</strain>
    </source>
</reference>
<evidence type="ECO:0000313" key="3">
    <source>
        <dbReference type="Proteomes" id="UP000188879"/>
    </source>
</evidence>
<gene>
    <name evidence="2" type="ORF">BKE38_01490</name>
</gene>
<dbReference type="AlphaFoldDB" id="A0A1V2H8T9"/>
<proteinExistence type="predicted"/>
<accession>A0A1V2H8T9</accession>
<evidence type="ECO:0000313" key="2">
    <source>
        <dbReference type="EMBL" id="ONG58903.1"/>
    </source>
</evidence>
<dbReference type="RefSeq" id="WP_076955603.1">
    <property type="nucleotide sequence ID" value="NZ_MLCO01000009.1"/>
</dbReference>
<protein>
    <submittedName>
        <fullName evidence="2">Uncharacterized protein</fullName>
    </submittedName>
</protein>
<dbReference type="Proteomes" id="UP000188879">
    <property type="component" value="Unassembled WGS sequence"/>
</dbReference>
<name>A0A1V2H8T9_9PROT</name>